<feature type="compositionally biased region" description="Polar residues" evidence="3">
    <location>
        <begin position="1112"/>
        <end position="1122"/>
    </location>
</feature>
<dbReference type="SUPFAM" id="SSF48403">
    <property type="entry name" value="Ankyrin repeat"/>
    <property type="match status" value="1"/>
</dbReference>
<dbReference type="Pfam" id="PF12796">
    <property type="entry name" value="Ank_2"/>
    <property type="match status" value="1"/>
</dbReference>
<feature type="region of interest" description="Disordered" evidence="3">
    <location>
        <begin position="1328"/>
        <end position="1419"/>
    </location>
</feature>
<name>A0ABM3FDJ2_NEOLC</name>
<dbReference type="Gene3D" id="1.25.40.20">
    <property type="entry name" value="Ankyrin repeat-containing domain"/>
    <property type="match status" value="1"/>
</dbReference>
<feature type="region of interest" description="Disordered" evidence="3">
    <location>
        <begin position="879"/>
        <end position="902"/>
    </location>
</feature>
<feature type="region of interest" description="Disordered" evidence="3">
    <location>
        <begin position="1174"/>
        <end position="1195"/>
    </location>
</feature>
<feature type="compositionally biased region" description="Low complexity" evidence="3">
    <location>
        <begin position="149"/>
        <end position="168"/>
    </location>
</feature>
<feature type="region of interest" description="Disordered" evidence="3">
    <location>
        <begin position="1492"/>
        <end position="1546"/>
    </location>
</feature>
<dbReference type="InterPro" id="IPR036770">
    <property type="entry name" value="Ankyrin_rpt-contain_sf"/>
</dbReference>
<feature type="compositionally biased region" description="Polar residues" evidence="3">
    <location>
        <begin position="24"/>
        <end position="42"/>
    </location>
</feature>
<feature type="compositionally biased region" description="Polar residues" evidence="3">
    <location>
        <begin position="494"/>
        <end position="520"/>
    </location>
</feature>
<sequence length="2439" mass="265118">MDVSFTNVLEGARQYFQGLPVPSTAGTTSSTENIATSTSSSYGHGDVTASVSGPTSSSTIAAVSREAPGAQQRVELGSRGPEDRQDASQVGNSYWNPHGPVEPYPPQPTRVEVPDTRPTDGTCVSLEAPAGSLTEMQPASKQAYDHAAAHSSSPSSSSPAQLHQLQPPKACSTPPVYQQLNTVSRTPYSTAADMLPAHSSYQAVERAPPSPAMVAPRTQYYPRYHHPEITKSTPLPMTQSSTYQSANAVPSSGVVQQSVTRSSPAEQSCALPPGPGAQSHVHESRDLRSPALRGHGSGYPNSVQANGAHQQHAAAQGYTVRNAVIPTSNQQQQRHQLQQPGSAASSSAAGNPAAHQVAVHGNNAHTHIPSPHNLPQHIPSSQNPARVNPSPLQHHVVGAGNAAGSTGYCPRVSPHMPPPNSVYHSPSPHEATSYHPPSPHPTNNSNTFQPRSPTYPPPPQAPAQSTPHSYSSSSSQHYQQPSSYPSTAAGYAQPQLSGYHSQLQPKNSTSGYYSQSNRSQAYAVPPVSAPSTANPGGQYGAHGKSIAYNGVQDAGRRNCPEAERPYGVQSYQTPVSVQRTSNTHNLPPIATLSYHYDRNSREALSKAQPMHRQQQRPQSAITKNSSTTGLTPNPARLSDYPVAVNNQHANGNVVTSASSMYSRVGGQPGVYPRYATTMAPSHHGSNATSTTVTSNGAPISNRPTVPTPMSSTIVNSGYPSRSGGRSVNPYPSTPHQPQENYAYKDYPSASTAYPTSTVVSQSVPPPSSSSTLQTNGAPTSNRKRESPLDLSLRTIKTPADSTAQDDPEASCSGDKIVSSSNAASSRNAGRTVLVPPGAAYPVYDGRSFGHSRSPASGVRASTPLQTVRAPKVDFLPNFSSTPLHHPAHESNSLRRSSSHIYAPSPRVNPAAVAPLPNIATFKKAPAAPSSLPYEKNPPYRVGNVARPRYAPVMEPGGNAIRHQEYTSDLSKYHVDRNKMAHVQPSAYGRDRQPATKRTAADPTPYTGLSKQPRVEKWRQSIDQQIEQRLSNALQERQRQEMSLNAPVSNGVNSAVVPAGYDQRRENNSAYNYCDKRNYPEIKGAARGSFAPASPAVYGNQGGTPRVTGHSHIPQSSGHQNLYSAGYRHGQGQHASYRVPASHVPNSGPNAEQPSNAGTDKKRVLSLLRNSLENKQQREEQLSNSQQPILANYNQPSFQNKVVTPVEPKTNIGRHNLSPFTAASLLERNSTTPPHYKFHVPRAVDSIIQEPSHSLYGTRVNSSATIPGKEANSMTRGIENQIHRDKDDGLAAILAARIRTKAELKQVSAGQFGAKPTVASSQEISATPKDIENGASTSTPQSGSSGGSPPKLTREQVASLPPRRRLFSRTDEDLPVAATIPAPAPTPTKASVVPPRASGFRSSSETSVFDFRESDSEGEMPVLERQTLEEMRRDRRQLSKVQPPVPLNNAMCMRMASSSDLVKIELKENDKIIEPDSFWSTTCDKFMEQLRSGDVTTKKRGRRKKGESGSGSATKLETDSALNSDAESAPRLEVKPEDIKQEVPDVPSETVKIKEEVIEVKTENDCLENLEIKTEPDESDIKTEKVEKIVERDSDELPLIQRAARKNSTKIESDGEEEIVGRKKRSRRGSRIKLISSSGSESSSEESEASAEFGHGSSVADRLRARKRSSANAETEGMKLRSRDTTPHKAPKDKEGKSSPAKGSVSQKGKPKPLFGDGSDFRPGWEDEVYVYKKSLRMPTRLITVSKPSRFHRLSTSLPDLDPGSPALSVSMESTDNERIRISDSDLESNCSFSLAGLESKIDDEEATSSTTMSCPTKSTRQTRLENNSIIDLLAQKVGTSKKEQKRRAKEKLIKCPKILPKGRNEPELLATPSLAPLLSNDLATTQKTKGKTPVKSNKSPKPIKVTNSCLLGYFRKQTVNNFRDAFKNNHTLPNEFSTFVLKSRTRTETRVLKKQATIREVFGEDRPASAPPMQNHGDTSQDDDDSQNETQESKPGKSRTLKQKVVSRLKSAGILRSNKALMNSKLHLLNPKKRNNLLKSLAKKKFQHIKKEKIQKEDETKQELDETSEMQETESNGPEVEPENADEIGVPSKKRLKLRTGRRKFRSGFDYMRKKKKPLKKDDVTSKDRKRQTVPRPSPESVADIQTEIRTWVIKKGVGETILHRAARLGYTDVAAYCLEKLNNPPSPKDNAGYTPLHEACSKGHLEIAKLLLAYGANVSESANGGIRPLHEAAENGATELVRLLLSYGADPLLATYAGQTPLMLASDTDAYLILEQHLDDVQGRPAAPWSFAGPSSIFDLEPTGYSPLSEPPMDIPEPELEDIEMEVSDVNLPVLYSLANDPDKWVLLQDLTAVLRVKSRDALLRQVNPKAPAGPPAVAHRDVMRELKLPDFLEQSRCCHLLSGGERINVRASKVTLIKYNDKVKSLLNVERVVISSR</sequence>
<feature type="compositionally biased region" description="Low complexity" evidence="3">
    <location>
        <begin position="441"/>
        <end position="452"/>
    </location>
</feature>
<feature type="region of interest" description="Disordered" evidence="3">
    <location>
        <begin position="601"/>
        <end position="634"/>
    </location>
</feature>
<dbReference type="GeneID" id="107221992"/>
<dbReference type="PANTHER" id="PTHR24117">
    <property type="entry name" value="AGAP007537-PB"/>
    <property type="match status" value="1"/>
</dbReference>
<keyword evidence="2" id="KW-0040">ANK repeat</keyword>
<feature type="compositionally biased region" description="Polar residues" evidence="3">
    <location>
        <begin position="683"/>
        <end position="739"/>
    </location>
</feature>
<dbReference type="PROSITE" id="PS50088">
    <property type="entry name" value="ANK_REPEAT"/>
    <property type="match status" value="2"/>
</dbReference>
<feature type="region of interest" description="Disordered" evidence="3">
    <location>
        <begin position="984"/>
        <end position="1015"/>
    </location>
</feature>
<feature type="compositionally biased region" description="Basic residues" evidence="3">
    <location>
        <begin position="2092"/>
        <end position="2106"/>
    </location>
</feature>
<feature type="region of interest" description="Disordered" evidence="3">
    <location>
        <begin position="673"/>
        <end position="831"/>
    </location>
</feature>
<feature type="region of interest" description="Disordered" evidence="3">
    <location>
        <begin position="1590"/>
        <end position="1722"/>
    </location>
</feature>
<feature type="compositionally biased region" description="Low complexity" evidence="3">
    <location>
        <begin position="462"/>
        <end position="487"/>
    </location>
</feature>
<feature type="compositionally biased region" description="Low complexity" evidence="3">
    <location>
        <begin position="1374"/>
        <end position="1394"/>
    </location>
</feature>
<feature type="compositionally biased region" description="Polar residues" evidence="3">
    <location>
        <begin position="1181"/>
        <end position="1195"/>
    </location>
</feature>
<feature type="compositionally biased region" description="Polar residues" evidence="3">
    <location>
        <begin position="49"/>
        <end position="61"/>
    </location>
</feature>
<dbReference type="PROSITE" id="PS50297">
    <property type="entry name" value="ANK_REP_REGION"/>
    <property type="match status" value="2"/>
</dbReference>
<dbReference type="Pfam" id="PF00023">
    <property type="entry name" value="Ank"/>
    <property type="match status" value="1"/>
</dbReference>
<keyword evidence="4" id="KW-1185">Reference proteome</keyword>
<dbReference type="SMART" id="SM00248">
    <property type="entry name" value="ANK"/>
    <property type="match status" value="3"/>
</dbReference>
<feature type="compositionally biased region" description="Polar residues" evidence="3">
    <location>
        <begin position="611"/>
        <end position="631"/>
    </location>
</feature>
<evidence type="ECO:0000256" key="2">
    <source>
        <dbReference type="PROSITE-ProRule" id="PRU00023"/>
    </source>
</evidence>
<reference evidence="5" key="1">
    <citation type="submission" date="2025-08" db="UniProtKB">
        <authorList>
            <consortium name="RefSeq"/>
        </authorList>
    </citation>
    <scope>IDENTIFICATION</scope>
    <source>
        <tissue evidence="5">Thorax and Abdomen</tissue>
    </source>
</reference>
<feature type="compositionally biased region" description="Low complexity" evidence="3">
    <location>
        <begin position="1335"/>
        <end position="1349"/>
    </location>
</feature>
<dbReference type="PANTHER" id="PTHR24117:SF9">
    <property type="entry name" value="BCL-6 COREPRESSOR PCGF1 BINDING DOMAIN-CONTAINING PROTEIN"/>
    <property type="match status" value="1"/>
</dbReference>
<feature type="repeat" description="ANK" evidence="2">
    <location>
        <begin position="2192"/>
        <end position="2224"/>
    </location>
</feature>
<feature type="compositionally biased region" description="Basic residues" evidence="3">
    <location>
        <begin position="1621"/>
        <end position="1630"/>
    </location>
</feature>
<feature type="region of interest" description="Disordered" evidence="3">
    <location>
        <begin position="1105"/>
        <end position="1159"/>
    </location>
</feature>
<feature type="compositionally biased region" description="Polar residues" evidence="3">
    <location>
        <begin position="1143"/>
        <end position="1157"/>
    </location>
</feature>
<feature type="region of interest" description="Disordered" evidence="3">
    <location>
        <begin position="327"/>
        <end position="540"/>
    </location>
</feature>
<feature type="repeat" description="ANK" evidence="2">
    <location>
        <begin position="2225"/>
        <end position="2257"/>
    </location>
</feature>
<dbReference type="InterPro" id="IPR002110">
    <property type="entry name" value="Ankyrin_rpt"/>
</dbReference>
<feature type="compositionally biased region" description="Low complexity" evidence="3">
    <location>
        <begin position="818"/>
        <end position="828"/>
    </location>
</feature>
<feature type="region of interest" description="Disordered" evidence="3">
    <location>
        <begin position="2047"/>
        <end position="2142"/>
    </location>
</feature>
<dbReference type="Proteomes" id="UP000829291">
    <property type="component" value="Chromosome 1"/>
</dbReference>
<gene>
    <name evidence="5" type="primary">LOC107221992</name>
</gene>
<organism evidence="4 5">
    <name type="scientific">Neodiprion lecontei</name>
    <name type="common">Redheaded pine sawfly</name>
    <dbReference type="NCBI Taxonomy" id="441921"/>
    <lineage>
        <taxon>Eukaryota</taxon>
        <taxon>Metazoa</taxon>
        <taxon>Ecdysozoa</taxon>
        <taxon>Arthropoda</taxon>
        <taxon>Hexapoda</taxon>
        <taxon>Insecta</taxon>
        <taxon>Pterygota</taxon>
        <taxon>Neoptera</taxon>
        <taxon>Endopterygota</taxon>
        <taxon>Hymenoptera</taxon>
        <taxon>Tenthredinoidea</taxon>
        <taxon>Diprionidae</taxon>
        <taxon>Diprioninae</taxon>
        <taxon>Neodiprion</taxon>
    </lineage>
</organism>
<dbReference type="InterPro" id="IPR047144">
    <property type="entry name" value="BCOR-like"/>
</dbReference>
<evidence type="ECO:0000256" key="3">
    <source>
        <dbReference type="SAM" id="MobiDB-lite"/>
    </source>
</evidence>
<feature type="compositionally biased region" description="Basic and acidic residues" evidence="3">
    <location>
        <begin position="2052"/>
        <end position="2064"/>
    </location>
</feature>
<dbReference type="RefSeq" id="XP_046586086.1">
    <property type="nucleotide sequence ID" value="XM_046730130.1"/>
</dbReference>
<feature type="compositionally biased region" description="Basic and acidic residues" evidence="3">
    <location>
        <begin position="1527"/>
        <end position="1542"/>
    </location>
</feature>
<evidence type="ECO:0000313" key="4">
    <source>
        <dbReference type="Proteomes" id="UP000829291"/>
    </source>
</evidence>
<accession>A0ABM3FDJ2</accession>
<feature type="region of interest" description="Disordered" evidence="3">
    <location>
        <begin position="19"/>
        <end position="175"/>
    </location>
</feature>
<protein>
    <submittedName>
        <fullName evidence="5">LOW QUALITY PROTEIN: uncharacterized protein LOC107221992</fullName>
    </submittedName>
</protein>
<feature type="region of interest" description="Disordered" evidence="3">
    <location>
        <begin position="1955"/>
        <end position="2005"/>
    </location>
</feature>
<evidence type="ECO:0000256" key="1">
    <source>
        <dbReference type="ARBA" id="ARBA00034703"/>
    </source>
</evidence>
<comment type="similarity">
    <text evidence="1">Belongs to the BCOR family.</text>
</comment>
<feature type="compositionally biased region" description="Low complexity" evidence="3">
    <location>
        <begin position="330"/>
        <end position="349"/>
    </location>
</feature>
<feature type="compositionally biased region" description="Low complexity" evidence="3">
    <location>
        <begin position="304"/>
        <end position="314"/>
    </location>
</feature>
<feature type="compositionally biased region" description="Low complexity" evidence="3">
    <location>
        <begin position="1631"/>
        <end position="1641"/>
    </location>
</feature>
<dbReference type="PRINTS" id="PR01415">
    <property type="entry name" value="ANKYRIN"/>
</dbReference>
<feature type="compositionally biased region" description="Polar residues" evidence="3">
    <location>
        <begin position="230"/>
        <end position="266"/>
    </location>
</feature>
<feature type="compositionally biased region" description="Basic and acidic residues" evidence="3">
    <location>
        <begin position="1675"/>
        <end position="1696"/>
    </location>
</feature>
<feature type="region of interest" description="Disordered" evidence="3">
    <location>
        <begin position="229"/>
        <end position="314"/>
    </location>
</feature>
<proteinExistence type="inferred from homology"/>
<feature type="compositionally biased region" description="Basic residues" evidence="3">
    <location>
        <begin position="1996"/>
        <end position="2005"/>
    </location>
</feature>
<evidence type="ECO:0000313" key="5">
    <source>
        <dbReference type="RefSeq" id="XP_046586086.1"/>
    </source>
</evidence>